<keyword evidence="10 15" id="KW-0863">Zinc-finger</keyword>
<keyword evidence="9 15" id="KW-0479">Metal-binding</keyword>
<dbReference type="PROSITE" id="PS51800">
    <property type="entry name" value="ZF_CHHC_U11_48K"/>
    <property type="match status" value="1"/>
</dbReference>
<dbReference type="Proteomes" id="UP001151582">
    <property type="component" value="Unassembled WGS sequence"/>
</dbReference>
<protein>
    <recommendedName>
        <fullName evidence="4 15">tRNA:m(4)X modification enzyme TRM13</fullName>
        <ecNumber evidence="3 15">2.1.1.225</ecNumber>
    </recommendedName>
</protein>
<dbReference type="Pfam" id="PF05206">
    <property type="entry name" value="TRM13"/>
    <property type="match status" value="1"/>
</dbReference>
<comment type="catalytic activity">
    <reaction evidence="14 15">
        <text>adenosine(4) in tRNA(His) + S-adenosyl-L-methionine = 2'-O-methyladenosine(4) in tRNA(His) + S-adenosyl-L-homocysteine + H(+)</text>
        <dbReference type="Rhea" id="RHEA:43196"/>
        <dbReference type="Rhea" id="RHEA-COMP:10401"/>
        <dbReference type="Rhea" id="RHEA-COMP:10402"/>
        <dbReference type="ChEBI" id="CHEBI:15378"/>
        <dbReference type="ChEBI" id="CHEBI:57856"/>
        <dbReference type="ChEBI" id="CHEBI:59789"/>
        <dbReference type="ChEBI" id="CHEBI:74411"/>
        <dbReference type="ChEBI" id="CHEBI:74477"/>
        <dbReference type="EC" id="2.1.1.225"/>
    </reaction>
</comment>
<keyword evidence="7 15" id="KW-0949">S-adenosyl-L-methionine</keyword>
<dbReference type="EC" id="2.1.1.225" evidence="3 15"/>
<dbReference type="InterPro" id="IPR022776">
    <property type="entry name" value="TRM13/UPF0224_CHHC_Znf_dom"/>
</dbReference>
<keyword evidence="8 15" id="KW-0819">tRNA processing</keyword>
<proteinExistence type="inferred from homology"/>
<comment type="catalytic activity">
    <reaction evidence="13 15">
        <text>cytidine(4) in tRNA(Gly)(GCC) + S-adenosyl-L-methionine = 2'-O-methylcytidine(4) in tRNA(Gly)(GCC) + S-adenosyl-L-homocysteine + H(+)</text>
        <dbReference type="Rhea" id="RHEA:43192"/>
        <dbReference type="Rhea" id="RHEA-COMP:10399"/>
        <dbReference type="Rhea" id="RHEA-COMP:10400"/>
        <dbReference type="ChEBI" id="CHEBI:15378"/>
        <dbReference type="ChEBI" id="CHEBI:57856"/>
        <dbReference type="ChEBI" id="CHEBI:59789"/>
        <dbReference type="ChEBI" id="CHEBI:74495"/>
        <dbReference type="ChEBI" id="CHEBI:82748"/>
        <dbReference type="EC" id="2.1.1.225"/>
    </reaction>
</comment>
<sequence>MAGDSPIHLVTEATHPAKRPKVATPKAKPPPPNGPGHCHFFVIRKNRYCSLKAKADAYYCGEHAVMAAPGSTVSADASTGINSATMTRQRVPCPLDPSHTVNMSKLEYHMKHRCNARPPEQSPSYYKKDYNAAVPAALDSFRGLDPTDIHSIDFDANTNQGAAANQHQPLRLAYTKRSKLYEGLIRTEMGSVLSLGQPALESPDTPSSNTPATPSDSAAVAVKPPRTEFVDLSWQELAQLTNQVTDRYQAELPRYTKCSALSSASITTPFRTEILDHPALNCQRQKKSQVKHVAQQASLLGHMTTLGLLDPAFQFVEFGAGKGELTTYVQHALLDHSPALTGTTALAHVDSTRPPASALTFTLVDRRNFRNKFDRHDNHAIRRIQIDIKDLNLMGVDGITDKPVVAYSKHLCGAATDLTLRCLQQFIRDGHALYANQPFLDRLGIDGALFARVASMSSWATCGPPVGKKAPVDAETTCDTRNDPHFIDPAAREEVGRCCKRVLDFGRVELLHGMGFTSELLYYTTPNTSLENMVLVALPSSDPTTA</sequence>
<evidence type="ECO:0000256" key="8">
    <source>
        <dbReference type="ARBA" id="ARBA00022694"/>
    </source>
</evidence>
<evidence type="ECO:0000313" key="19">
    <source>
        <dbReference type="Proteomes" id="UP001151582"/>
    </source>
</evidence>
<organism evidence="18 19">
    <name type="scientific">Dimargaris verticillata</name>
    <dbReference type="NCBI Taxonomy" id="2761393"/>
    <lineage>
        <taxon>Eukaryota</taxon>
        <taxon>Fungi</taxon>
        <taxon>Fungi incertae sedis</taxon>
        <taxon>Zoopagomycota</taxon>
        <taxon>Kickxellomycotina</taxon>
        <taxon>Dimargaritomycetes</taxon>
        <taxon>Dimargaritales</taxon>
        <taxon>Dimargaritaceae</taxon>
        <taxon>Dimargaris</taxon>
    </lineage>
</organism>
<dbReference type="Pfam" id="PF11722">
    <property type="entry name" value="zf-TRM13_CCCH"/>
    <property type="match status" value="1"/>
</dbReference>
<dbReference type="EMBL" id="JANBQB010000226">
    <property type="protein sequence ID" value="KAJ1979302.1"/>
    <property type="molecule type" value="Genomic_DNA"/>
</dbReference>
<dbReference type="GO" id="GO:0106050">
    <property type="term" value="F:tRNA 2'-O-methyltransferase activity"/>
    <property type="evidence" value="ECO:0007669"/>
    <property type="project" value="UniProtKB-UniRule"/>
</dbReference>
<keyword evidence="6 15" id="KW-0808">Transferase</keyword>
<dbReference type="GO" id="GO:0008270">
    <property type="term" value="F:zinc ion binding"/>
    <property type="evidence" value="ECO:0007669"/>
    <property type="project" value="UniProtKB-KW"/>
</dbReference>
<dbReference type="OrthoDB" id="258806at2759"/>
<keyword evidence="5 15" id="KW-0489">Methyltransferase</keyword>
<dbReference type="PANTHER" id="PTHR12998:SF0">
    <property type="entry name" value="TRNA:M(4)X MODIFICATION ENZYME TRM13 HOMOLOG"/>
    <property type="match status" value="1"/>
</dbReference>
<evidence type="ECO:0000259" key="17">
    <source>
        <dbReference type="PROSITE" id="PS51800"/>
    </source>
</evidence>
<gene>
    <name evidence="18" type="primary">TRM13</name>
    <name evidence="18" type="ORF">H4R34_002883</name>
</gene>
<evidence type="ECO:0000256" key="15">
    <source>
        <dbReference type="RuleBase" id="RU367103"/>
    </source>
</evidence>
<keyword evidence="11 15" id="KW-0862">Zinc</keyword>
<evidence type="ECO:0000256" key="14">
    <source>
        <dbReference type="ARBA" id="ARBA00049393"/>
    </source>
</evidence>
<evidence type="ECO:0000256" key="16">
    <source>
        <dbReference type="SAM" id="MobiDB-lite"/>
    </source>
</evidence>
<dbReference type="Pfam" id="PF05253">
    <property type="entry name" value="zf-U11-48K"/>
    <property type="match status" value="1"/>
</dbReference>
<evidence type="ECO:0000256" key="9">
    <source>
        <dbReference type="ARBA" id="ARBA00022723"/>
    </source>
</evidence>
<evidence type="ECO:0000256" key="1">
    <source>
        <dbReference type="ARBA" id="ARBA00002267"/>
    </source>
</evidence>
<comment type="similarity">
    <text evidence="2 15">Belongs to the methyltransferase TRM13 family.</text>
</comment>
<comment type="function">
    <text evidence="1 15">tRNA methylase which 2'-O-methylates cytidine(4) in tRNA(Pro) and tRNA(Gly)(GCC), and adenosine(4) in tRNA(His).</text>
</comment>
<feature type="compositionally biased region" description="Polar residues" evidence="16">
    <location>
        <begin position="204"/>
        <end position="216"/>
    </location>
</feature>
<evidence type="ECO:0000313" key="18">
    <source>
        <dbReference type="EMBL" id="KAJ1979302.1"/>
    </source>
</evidence>
<evidence type="ECO:0000256" key="2">
    <source>
        <dbReference type="ARBA" id="ARBA00005265"/>
    </source>
</evidence>
<dbReference type="InterPro" id="IPR007871">
    <property type="entry name" value="Methyltransferase_TRM13"/>
</dbReference>
<dbReference type="PANTHER" id="PTHR12998">
    <property type="entry name" value="TRNA:M(4)X MODIFICATION ENZYME TRM13 HOMOLOG"/>
    <property type="match status" value="1"/>
</dbReference>
<feature type="region of interest" description="Disordered" evidence="16">
    <location>
        <begin position="1"/>
        <end position="34"/>
    </location>
</feature>
<dbReference type="GO" id="GO:0030488">
    <property type="term" value="P:tRNA methylation"/>
    <property type="evidence" value="ECO:0007669"/>
    <property type="project" value="InterPro"/>
</dbReference>
<evidence type="ECO:0000256" key="4">
    <source>
        <dbReference type="ARBA" id="ARBA00015883"/>
    </source>
</evidence>
<evidence type="ECO:0000256" key="7">
    <source>
        <dbReference type="ARBA" id="ARBA00022691"/>
    </source>
</evidence>
<comment type="catalytic activity">
    <reaction evidence="12 15">
        <text>cytidine(4) in tRNA(Pro) + S-adenosyl-L-methionine = 2'-O-methylcytidine(4) in tRNA(Pro) + S-adenosyl-L-homocysteine + H(+)</text>
        <dbReference type="Rhea" id="RHEA:32767"/>
        <dbReference type="Rhea" id="RHEA-COMP:10397"/>
        <dbReference type="Rhea" id="RHEA-COMP:10398"/>
        <dbReference type="ChEBI" id="CHEBI:15378"/>
        <dbReference type="ChEBI" id="CHEBI:57856"/>
        <dbReference type="ChEBI" id="CHEBI:59789"/>
        <dbReference type="ChEBI" id="CHEBI:74495"/>
        <dbReference type="ChEBI" id="CHEBI:82748"/>
        <dbReference type="EC" id="2.1.1.225"/>
    </reaction>
</comment>
<feature type="domain" description="CHHC U11-48K-type" evidence="17">
    <location>
        <begin position="90"/>
        <end position="117"/>
    </location>
</feature>
<name>A0A9W8B7B7_9FUNG</name>
<feature type="region of interest" description="Disordered" evidence="16">
    <location>
        <begin position="196"/>
        <end position="221"/>
    </location>
</feature>
<evidence type="ECO:0000256" key="6">
    <source>
        <dbReference type="ARBA" id="ARBA00022679"/>
    </source>
</evidence>
<accession>A0A9W8B7B7</accession>
<evidence type="ECO:0000256" key="12">
    <source>
        <dbReference type="ARBA" id="ARBA00048165"/>
    </source>
</evidence>
<evidence type="ECO:0000256" key="13">
    <source>
        <dbReference type="ARBA" id="ARBA00048635"/>
    </source>
</evidence>
<evidence type="ECO:0000256" key="3">
    <source>
        <dbReference type="ARBA" id="ARBA00012810"/>
    </source>
</evidence>
<dbReference type="AlphaFoldDB" id="A0A9W8B7B7"/>
<evidence type="ECO:0000256" key="11">
    <source>
        <dbReference type="ARBA" id="ARBA00022833"/>
    </source>
</evidence>
<keyword evidence="19" id="KW-1185">Reference proteome</keyword>
<reference evidence="18" key="1">
    <citation type="submission" date="2022-07" db="EMBL/GenBank/DDBJ databases">
        <title>Phylogenomic reconstructions and comparative analyses of Kickxellomycotina fungi.</title>
        <authorList>
            <person name="Reynolds N.K."/>
            <person name="Stajich J.E."/>
            <person name="Barry K."/>
            <person name="Grigoriev I.V."/>
            <person name="Crous P."/>
            <person name="Smith M.E."/>
        </authorList>
    </citation>
    <scope>NUCLEOTIDE SEQUENCE</scope>
    <source>
        <strain evidence="18">RSA 567</strain>
    </source>
</reference>
<comment type="caution">
    <text evidence="18">The sequence shown here is derived from an EMBL/GenBank/DDBJ whole genome shotgun (WGS) entry which is preliminary data.</text>
</comment>
<dbReference type="InterPro" id="IPR039044">
    <property type="entry name" value="Trm13"/>
</dbReference>
<evidence type="ECO:0000256" key="10">
    <source>
        <dbReference type="ARBA" id="ARBA00022771"/>
    </source>
</evidence>
<dbReference type="InterPro" id="IPR021721">
    <property type="entry name" value="Znf_CCCH-type_TRM13"/>
</dbReference>
<evidence type="ECO:0000256" key="5">
    <source>
        <dbReference type="ARBA" id="ARBA00022603"/>
    </source>
</evidence>